<sequence>MKNDFIIIGLSFKRNVGKQLQNLLRLKTTIIQTLKFIAM</sequence>
<name>U5BUG0_9BACT</name>
<comment type="caution">
    <text evidence="1">The sequence shown here is derived from an EMBL/GenBank/DDBJ whole genome shotgun (WGS) entry which is preliminary data.</text>
</comment>
<proteinExistence type="predicted"/>
<dbReference type="EMBL" id="AWXR01000131">
    <property type="protein sequence ID" value="ERM80221.1"/>
    <property type="molecule type" value="Genomic_DNA"/>
</dbReference>
<reference evidence="1 2" key="1">
    <citation type="journal article" date="2013" name="Genome Announc.">
        <title>Draft Genome Sequence of the Psychrophilic and Alkaliphilic Rhodonellum psychrophilum Strain GCM71T.</title>
        <authorList>
            <person name="Hauptmann A.L."/>
            <person name="Glaring M.A."/>
            <person name="Hallin P.F."/>
            <person name="Prieme A."/>
            <person name="Stougaard P."/>
        </authorList>
    </citation>
    <scope>NUCLEOTIDE SEQUENCE [LARGE SCALE GENOMIC DNA]</scope>
    <source>
        <strain evidence="1 2">GCM71</strain>
    </source>
</reference>
<dbReference type="AlphaFoldDB" id="U5BUG0"/>
<organism evidence="1 2">
    <name type="scientific">Rhodonellum psychrophilum GCM71 = DSM 17998</name>
    <dbReference type="NCBI Taxonomy" id="1123057"/>
    <lineage>
        <taxon>Bacteria</taxon>
        <taxon>Pseudomonadati</taxon>
        <taxon>Bacteroidota</taxon>
        <taxon>Cytophagia</taxon>
        <taxon>Cytophagales</taxon>
        <taxon>Cytophagaceae</taxon>
        <taxon>Rhodonellum</taxon>
    </lineage>
</organism>
<evidence type="ECO:0000313" key="2">
    <source>
        <dbReference type="Proteomes" id="UP000016843"/>
    </source>
</evidence>
<keyword evidence="2" id="KW-1185">Reference proteome</keyword>
<protein>
    <submittedName>
        <fullName evidence="1">Uncharacterized protein</fullName>
    </submittedName>
</protein>
<dbReference type="Proteomes" id="UP000016843">
    <property type="component" value="Unassembled WGS sequence"/>
</dbReference>
<accession>U5BUG0</accession>
<evidence type="ECO:0000313" key="1">
    <source>
        <dbReference type="EMBL" id="ERM80221.1"/>
    </source>
</evidence>
<gene>
    <name evidence="1" type="ORF">P872_14235</name>
</gene>